<dbReference type="InterPro" id="IPR039024">
    <property type="entry name" value="RTC4"/>
</dbReference>
<gene>
    <name evidence="10" type="ORF">SMACR_01639</name>
</gene>
<evidence type="ECO:0000313" key="10">
    <source>
        <dbReference type="EMBL" id="KAA8635253.1"/>
    </source>
</evidence>
<comment type="caution">
    <text evidence="10">The sequence shown here is derived from an EMBL/GenBank/DDBJ whole genome shotgun (WGS) entry which is preliminary data.</text>
</comment>
<evidence type="ECO:0000256" key="4">
    <source>
        <dbReference type="ARBA" id="ARBA00009461"/>
    </source>
</evidence>
<feature type="compositionally biased region" description="Acidic residues" evidence="8">
    <location>
        <begin position="123"/>
        <end position="138"/>
    </location>
</feature>
<sequence length="708" mass="79198">MNNVQTQRRAGLSRNQPLEQSLLSTFRRPAGSENGKVLSEDTRAANVPVPRLGASANGIGSSVSEKSSDTFIPQFTKTQRDEEYCSAVKKLQNMSFFRFQSSSDNGHDPVTGDIAKSKKVPNDDDPPMSSSDDDDDDNPLSHRGDIHSDFMRGQQTKKTASSAPNGDKITTSEDEAVSRTEGDGSGNGERNTRASASSKRAYDDLIEDDIEGHQPQKKPKTQTHKSKDLGSHLNTDMDAMMEKQWGTLNRTAGYRVKSAYKSKAKASATKTDPMVPNKNHIAAQKQRTPTSSTKPSAQFKIPPKVEIPERPSPKLRLPKSFGAPSGDQASPTKKPKEKGKIRRAKPPRKPSRETGDMSSAYDLEDDETLELGAADTTMLGSTDSLLSSLDSSTFETSRVVRCPICDEELDEFSKDELKARRTRMTLHQEQQFCQSHKKRSAKKEWEDRGYPDIDWTVMDKRIRKQNDFIRFILNGGKSYYANVFSDRIKSGQNKTLMKSDANLTPGYYGMRGLRVMSEHIVNKFSAELRKRAVQDRLVSARGYMVYVQSVLVPELAVRLIMEDKEKTDEKLTAEQARTIMKDSIWIGELLNEEDADHVLYEDEEEDEIQAEEMGLGDEDETHLEDESKVKHEDQDSIKHGSHEEEKIMPNDHDVIDISDNDKVKSDDQNGANQDGNDIKSNGNGTGYIMYEDDDDSSLSSVDPELCDI</sequence>
<feature type="region of interest" description="Disordered" evidence="8">
    <location>
        <begin position="614"/>
        <end position="708"/>
    </location>
</feature>
<comment type="subcellular location">
    <subcellularLocation>
        <location evidence="3">Cytoplasm</location>
    </subcellularLocation>
    <subcellularLocation>
        <location evidence="2">Nucleus</location>
    </subcellularLocation>
</comment>
<feature type="compositionally biased region" description="Acidic residues" evidence="8">
    <location>
        <begin position="614"/>
        <end position="623"/>
    </location>
</feature>
<dbReference type="PANTHER" id="PTHR41391:SF1">
    <property type="entry name" value="RESTRICTION OF TELOMERE CAPPING PROTEIN 4"/>
    <property type="match status" value="1"/>
</dbReference>
<reference evidence="10 11" key="1">
    <citation type="submission" date="2017-07" db="EMBL/GenBank/DDBJ databases">
        <title>Genome sequence of the Sordaria macrospora wild type strain R19027.</title>
        <authorList>
            <person name="Nowrousian M."/>
            <person name="Teichert I."/>
            <person name="Kueck U."/>
        </authorList>
    </citation>
    <scope>NUCLEOTIDE SEQUENCE [LARGE SCALE GENOMIC DNA]</scope>
    <source>
        <strain evidence="10 11">R19027</strain>
        <tissue evidence="10">Mycelium</tissue>
    </source>
</reference>
<evidence type="ECO:0000256" key="7">
    <source>
        <dbReference type="ARBA" id="ARBA00023242"/>
    </source>
</evidence>
<evidence type="ECO:0000259" key="9">
    <source>
        <dbReference type="SMART" id="SM01312"/>
    </source>
</evidence>
<comment type="function">
    <text evidence="1">May be involved in a process influencing telomere capping.</text>
</comment>
<name>A0A8S8ZZ30_SORMA</name>
<proteinExistence type="inferred from homology"/>
<protein>
    <recommendedName>
        <fullName evidence="5">Restriction of telomere capping protein 4</fullName>
    </recommendedName>
</protein>
<feature type="compositionally biased region" description="Polar residues" evidence="8">
    <location>
        <begin position="153"/>
        <end position="164"/>
    </location>
</feature>
<dbReference type="GO" id="GO:0005737">
    <property type="term" value="C:cytoplasm"/>
    <property type="evidence" value="ECO:0007669"/>
    <property type="project" value="UniProtKB-SubCell"/>
</dbReference>
<feature type="compositionally biased region" description="Polar residues" evidence="8">
    <location>
        <begin position="285"/>
        <end position="296"/>
    </location>
</feature>
<feature type="compositionally biased region" description="Basic and acidic residues" evidence="8">
    <location>
        <begin position="624"/>
        <end position="667"/>
    </location>
</feature>
<evidence type="ECO:0000256" key="1">
    <source>
        <dbReference type="ARBA" id="ARBA00002738"/>
    </source>
</evidence>
<feature type="compositionally biased region" description="Basic residues" evidence="8">
    <location>
        <begin position="215"/>
        <end position="224"/>
    </location>
</feature>
<dbReference type="PANTHER" id="PTHR41391">
    <property type="entry name" value="RESTRICTION OF TELOMERE CAPPING PROTEIN 4"/>
    <property type="match status" value="1"/>
</dbReference>
<comment type="similarity">
    <text evidence="4">Belongs to the RTC4 family.</text>
</comment>
<dbReference type="VEuPathDB" id="FungiDB:SMAC_01639"/>
<keyword evidence="7" id="KW-0539">Nucleus</keyword>
<feature type="compositionally biased region" description="Basic residues" evidence="8">
    <location>
        <begin position="333"/>
        <end position="349"/>
    </location>
</feature>
<dbReference type="Pfam" id="PF14474">
    <property type="entry name" value="RTC4"/>
    <property type="match status" value="1"/>
</dbReference>
<evidence type="ECO:0000256" key="8">
    <source>
        <dbReference type="SAM" id="MobiDB-lite"/>
    </source>
</evidence>
<evidence type="ECO:0000256" key="5">
    <source>
        <dbReference type="ARBA" id="ARBA00015162"/>
    </source>
</evidence>
<evidence type="ECO:0000256" key="3">
    <source>
        <dbReference type="ARBA" id="ARBA00004496"/>
    </source>
</evidence>
<evidence type="ECO:0000256" key="2">
    <source>
        <dbReference type="ARBA" id="ARBA00004123"/>
    </source>
</evidence>
<feature type="compositionally biased region" description="Polar residues" evidence="8">
    <location>
        <begin position="1"/>
        <end position="24"/>
    </location>
</feature>
<dbReference type="EMBL" id="NMPR01000013">
    <property type="protein sequence ID" value="KAA8635253.1"/>
    <property type="molecule type" value="Genomic_DNA"/>
</dbReference>
<accession>A0A8S8ZZ30</accession>
<dbReference type="SMART" id="SM01312">
    <property type="entry name" value="RTC4"/>
    <property type="match status" value="1"/>
</dbReference>
<dbReference type="InterPro" id="IPR028094">
    <property type="entry name" value="RTC4_C"/>
</dbReference>
<dbReference type="AlphaFoldDB" id="A0A8S8ZZ30"/>
<feature type="compositionally biased region" description="Basic and acidic residues" evidence="8">
    <location>
        <begin position="139"/>
        <end position="150"/>
    </location>
</feature>
<organism evidence="10 11">
    <name type="scientific">Sordaria macrospora</name>
    <dbReference type="NCBI Taxonomy" id="5147"/>
    <lineage>
        <taxon>Eukaryota</taxon>
        <taxon>Fungi</taxon>
        <taxon>Dikarya</taxon>
        <taxon>Ascomycota</taxon>
        <taxon>Pezizomycotina</taxon>
        <taxon>Sordariomycetes</taxon>
        <taxon>Sordariomycetidae</taxon>
        <taxon>Sordariales</taxon>
        <taxon>Sordariaceae</taxon>
        <taxon>Sordaria</taxon>
    </lineage>
</organism>
<feature type="region of interest" description="Disordered" evidence="8">
    <location>
        <begin position="1"/>
        <end position="83"/>
    </location>
</feature>
<evidence type="ECO:0000313" key="11">
    <source>
        <dbReference type="Proteomes" id="UP000433876"/>
    </source>
</evidence>
<keyword evidence="6" id="KW-0963">Cytoplasm</keyword>
<evidence type="ECO:0000256" key="6">
    <source>
        <dbReference type="ARBA" id="ARBA00022490"/>
    </source>
</evidence>
<feature type="compositionally biased region" description="Polar residues" evidence="8">
    <location>
        <begin position="58"/>
        <end position="77"/>
    </location>
</feature>
<dbReference type="Proteomes" id="UP000433876">
    <property type="component" value="Unassembled WGS sequence"/>
</dbReference>
<feature type="domain" description="Restriction of telomere capping protein 4 C-terminal" evidence="9">
    <location>
        <begin position="472"/>
        <end position="593"/>
    </location>
</feature>
<feature type="region of interest" description="Disordered" evidence="8">
    <location>
        <begin position="99"/>
        <end position="364"/>
    </location>
</feature>
<dbReference type="GO" id="GO:0005634">
    <property type="term" value="C:nucleus"/>
    <property type="evidence" value="ECO:0007669"/>
    <property type="project" value="UniProtKB-SubCell"/>
</dbReference>